<dbReference type="InterPro" id="IPR011990">
    <property type="entry name" value="TPR-like_helical_dom_sf"/>
</dbReference>
<protein>
    <recommendedName>
        <fullName evidence="4 11">Signal recognition particle subunit SRP72</fullName>
    </recommendedName>
</protein>
<feature type="compositionally biased region" description="Basic residues" evidence="13">
    <location>
        <begin position="569"/>
        <end position="581"/>
    </location>
</feature>
<evidence type="ECO:0000256" key="11">
    <source>
        <dbReference type="PIRNR" id="PIRNR038922"/>
    </source>
</evidence>
<evidence type="ECO:0000256" key="10">
    <source>
        <dbReference type="ARBA" id="ARBA00023274"/>
    </source>
</evidence>
<evidence type="ECO:0000256" key="1">
    <source>
        <dbReference type="ARBA" id="ARBA00004240"/>
    </source>
</evidence>
<keyword evidence="8" id="KW-0256">Endoplasmic reticulum</keyword>
<keyword evidence="5 11" id="KW-0963">Cytoplasm</keyword>
<feature type="compositionally biased region" description="Basic and acidic residues" evidence="13">
    <location>
        <begin position="582"/>
        <end position="603"/>
    </location>
</feature>
<organism evidence="15 16">
    <name type="scientific">Adineta ricciae</name>
    <name type="common">Rotifer</name>
    <dbReference type="NCBI Taxonomy" id="249248"/>
    <lineage>
        <taxon>Eukaryota</taxon>
        <taxon>Metazoa</taxon>
        <taxon>Spiralia</taxon>
        <taxon>Gnathifera</taxon>
        <taxon>Rotifera</taxon>
        <taxon>Eurotatoria</taxon>
        <taxon>Bdelloidea</taxon>
        <taxon>Adinetida</taxon>
        <taxon>Adinetidae</taxon>
        <taxon>Adineta</taxon>
    </lineage>
</organism>
<dbReference type="PANTHER" id="PTHR14094:SF9">
    <property type="entry name" value="SIGNAL RECOGNITION PARTICLE SUBUNIT SRP72"/>
    <property type="match status" value="1"/>
</dbReference>
<dbReference type="GO" id="GO:0005783">
    <property type="term" value="C:endoplasmic reticulum"/>
    <property type="evidence" value="ECO:0007669"/>
    <property type="project" value="UniProtKB-SubCell"/>
</dbReference>
<accession>A0A814H1L2</accession>
<evidence type="ECO:0000313" key="15">
    <source>
        <dbReference type="EMBL" id="CAF1003649.1"/>
    </source>
</evidence>
<dbReference type="GO" id="GO:0043022">
    <property type="term" value="F:ribosome binding"/>
    <property type="evidence" value="ECO:0007669"/>
    <property type="project" value="TreeGrafter"/>
</dbReference>
<evidence type="ECO:0000313" key="16">
    <source>
        <dbReference type="Proteomes" id="UP000663852"/>
    </source>
</evidence>
<dbReference type="EMBL" id="CAJNOJ010000062">
    <property type="protein sequence ID" value="CAF1003649.1"/>
    <property type="molecule type" value="Genomic_DNA"/>
</dbReference>
<evidence type="ECO:0000256" key="12">
    <source>
        <dbReference type="SAM" id="Coils"/>
    </source>
</evidence>
<feature type="coiled-coil region" evidence="12">
    <location>
        <begin position="196"/>
        <end position="231"/>
    </location>
</feature>
<dbReference type="GO" id="GO:0005786">
    <property type="term" value="C:signal recognition particle, endoplasmic reticulum targeting"/>
    <property type="evidence" value="ECO:0007669"/>
    <property type="project" value="UniProtKB-UniRule"/>
</dbReference>
<comment type="caution">
    <text evidence="15">The sequence shown here is derived from an EMBL/GenBank/DDBJ whole genome shotgun (WGS) entry which is preliminary data.</text>
</comment>
<dbReference type="InterPro" id="IPR031545">
    <property type="entry name" value="SRP72_TPR-like"/>
</dbReference>
<dbReference type="Pfam" id="PF17004">
    <property type="entry name" value="SRP_TPR_like"/>
    <property type="match status" value="1"/>
</dbReference>
<dbReference type="PANTHER" id="PTHR14094">
    <property type="entry name" value="SIGNAL RECOGNITION PARTICLE 72"/>
    <property type="match status" value="1"/>
</dbReference>
<dbReference type="Gene3D" id="1.25.40.10">
    <property type="entry name" value="Tetratricopeptide repeat domain"/>
    <property type="match status" value="2"/>
</dbReference>
<feature type="compositionally biased region" description="Basic and acidic residues" evidence="13">
    <location>
        <begin position="541"/>
        <end position="554"/>
    </location>
</feature>
<feature type="compositionally biased region" description="Polar residues" evidence="13">
    <location>
        <begin position="555"/>
        <end position="568"/>
    </location>
</feature>
<keyword evidence="7" id="KW-0802">TPR repeat</keyword>
<evidence type="ECO:0000256" key="9">
    <source>
        <dbReference type="ARBA" id="ARBA00023135"/>
    </source>
</evidence>
<evidence type="ECO:0000256" key="5">
    <source>
        <dbReference type="ARBA" id="ARBA00022490"/>
    </source>
</evidence>
<feature type="domain" description="Signal recognition particle SRP72 subunit RNA-binding" evidence="14">
    <location>
        <begin position="550"/>
        <end position="606"/>
    </location>
</feature>
<gene>
    <name evidence="15" type="ORF">EDS130_LOCUS15014</name>
</gene>
<evidence type="ECO:0000256" key="4">
    <source>
        <dbReference type="ARBA" id="ARBA00018350"/>
    </source>
</evidence>
<evidence type="ECO:0000256" key="2">
    <source>
        <dbReference type="ARBA" id="ARBA00004496"/>
    </source>
</evidence>
<dbReference type="Pfam" id="PF08492">
    <property type="entry name" value="SRP72"/>
    <property type="match status" value="1"/>
</dbReference>
<proteinExistence type="inferred from homology"/>
<dbReference type="SUPFAM" id="SSF48452">
    <property type="entry name" value="TPR-like"/>
    <property type="match status" value="2"/>
</dbReference>
<dbReference type="GO" id="GO:0008312">
    <property type="term" value="F:7S RNA binding"/>
    <property type="evidence" value="ECO:0007669"/>
    <property type="project" value="InterPro"/>
</dbReference>
<comment type="function">
    <text evidence="11">Component of the signal recognition particle (SRP) complex, a ribonucleoprotein complex that mediates the cotranslational targeting of secretory and membrane proteins to the endoplasmic reticulum (ER).</text>
</comment>
<evidence type="ECO:0000256" key="6">
    <source>
        <dbReference type="ARBA" id="ARBA00022737"/>
    </source>
</evidence>
<evidence type="ECO:0000256" key="13">
    <source>
        <dbReference type="SAM" id="MobiDB-lite"/>
    </source>
</evidence>
<keyword evidence="10 11" id="KW-0687">Ribonucleoprotein</keyword>
<dbReference type="InterPro" id="IPR013699">
    <property type="entry name" value="Signal_recog_part_SRP72_RNA-bd"/>
</dbReference>
<evidence type="ECO:0000256" key="3">
    <source>
        <dbReference type="ARBA" id="ARBA00007676"/>
    </source>
</evidence>
<evidence type="ECO:0000256" key="8">
    <source>
        <dbReference type="ARBA" id="ARBA00022824"/>
    </source>
</evidence>
<comment type="subcellular location">
    <subcellularLocation>
        <location evidence="2 11">Cytoplasm</location>
    </subcellularLocation>
    <subcellularLocation>
        <location evidence="1">Endoplasmic reticulum</location>
    </subcellularLocation>
</comment>
<dbReference type="OrthoDB" id="5421607at2759"/>
<dbReference type="AlphaFoldDB" id="A0A814H1L2"/>
<feature type="compositionally biased region" description="Low complexity" evidence="13">
    <location>
        <begin position="631"/>
        <end position="658"/>
    </location>
</feature>
<dbReference type="FunFam" id="1.25.40.10:FF:000062">
    <property type="entry name" value="Signal recognition particle subunit SRP72"/>
    <property type="match status" value="1"/>
</dbReference>
<dbReference type="Proteomes" id="UP000663852">
    <property type="component" value="Unassembled WGS sequence"/>
</dbReference>
<comment type="similarity">
    <text evidence="3 11">Belongs to the SRP72 family.</text>
</comment>
<feature type="compositionally biased region" description="Basic residues" evidence="13">
    <location>
        <begin position="604"/>
        <end position="613"/>
    </location>
</feature>
<feature type="region of interest" description="Disordered" evidence="13">
    <location>
        <begin position="539"/>
        <end position="678"/>
    </location>
</feature>
<keyword evidence="6" id="KW-0677">Repeat</keyword>
<sequence length="678" mass="76384">MASEKQEKIDEQLRPLYAELQKHGQTQDWDRALKVTKKILGVSSNEKKATQCKIICLMQLDKFDEALTTIVKNTADTADLIFERAYCEYRLNRIEDAFNTLKSVERELDEREQELFAQVLFKLEKYAECVESYRSLLKNNEDEYQSTRQANFIAALATWKLIDPSAKIKIESNDLSDETYDTTYNSACVLLTSGQYVEAESKLRKADAQCRRELEEEGDMAEDEISRETANIRVQLAYCLQQQDKNVEALTLYNDVLKSKPTDLAVIAVASNNLAVLNRDQNLFDSRKRIKTASAPETEPKLNAFQKKVVQVNEALLAIYTGQHEVARRILDKMVQKSDDTDDTIPLAKVSLLMKEKKLTEATQLLQDFIQSGKQKQVSIYCRLTYVQLLLAQGKVNQTCDYLRSDAELLVKPGIVATLVTLYNYLEDSKSAATVLNEAVDRLYNLDRTKGKTSRALAYLIKQNIIYQEKQGNAQRVTEMLEILHKLYPNDTTTLSKLIVHYLKSDPDRANLLAQKLPSIKQLAEGVDADMLESTFGKRVQKAEKTTEKTKSGDSKSTPATAVATNATKQKKRRKRKIRLPKKYDPSSKPDPERWLPLRERSYYRGKRGKRGKQAAIGKGTQGAVGSDQSATTTMTTATGAQRSMPTSKTTTGGATSTQPKPTPPSGKVAGNKRRGKH</sequence>
<name>A0A814H1L2_ADIRI</name>
<dbReference type="PIRSF" id="PIRSF038922">
    <property type="entry name" value="SRP72"/>
    <property type="match status" value="1"/>
</dbReference>
<evidence type="ECO:0000259" key="14">
    <source>
        <dbReference type="Pfam" id="PF08492"/>
    </source>
</evidence>
<dbReference type="GO" id="GO:0006614">
    <property type="term" value="P:SRP-dependent cotranslational protein targeting to membrane"/>
    <property type="evidence" value="ECO:0007669"/>
    <property type="project" value="UniProtKB-UniRule"/>
</dbReference>
<reference evidence="15" key="1">
    <citation type="submission" date="2021-02" db="EMBL/GenBank/DDBJ databases">
        <authorList>
            <person name="Nowell W R."/>
        </authorList>
    </citation>
    <scope>NUCLEOTIDE SEQUENCE</scope>
</reference>
<feature type="coiled-coil region" evidence="12">
    <location>
        <begin position="94"/>
        <end position="150"/>
    </location>
</feature>
<keyword evidence="12" id="KW-0175">Coiled coil</keyword>
<dbReference type="InterPro" id="IPR026270">
    <property type="entry name" value="SRP72"/>
</dbReference>
<evidence type="ECO:0000256" key="7">
    <source>
        <dbReference type="ARBA" id="ARBA00022803"/>
    </source>
</evidence>
<keyword evidence="9 11" id="KW-0733">Signal recognition particle</keyword>